<accession>A0ABS7KUL1</accession>
<dbReference type="RefSeq" id="WP_221858806.1">
    <property type="nucleotide sequence ID" value="NZ_JAIKTU010000002.1"/>
</dbReference>
<comment type="caution">
    <text evidence="1">The sequence shown here is derived from an EMBL/GenBank/DDBJ whole genome shotgun (WGS) entry which is preliminary data.</text>
</comment>
<gene>
    <name evidence="1" type="ORF">K5V21_02305</name>
</gene>
<reference evidence="1 2" key="1">
    <citation type="journal article" date="2021" name="Cell Host Microbe">
        <title>in vivo commensal control of Clostridioides difficile virulence.</title>
        <authorList>
            <person name="Girinathan B.P."/>
            <person name="Dibenedetto N."/>
            <person name="Worley J.N."/>
            <person name="Peltier J."/>
            <person name="Arrieta-Ortiz M.L."/>
            <person name="Rupa Christinal Immanuel S."/>
            <person name="Lavin R."/>
            <person name="Delaney M.L."/>
            <person name="Cummins C."/>
            <person name="Hoffmann M."/>
            <person name="Luo Y."/>
            <person name="Gonzalez-Escalona N."/>
            <person name="Allard M."/>
            <person name="Onderdonk A.B."/>
            <person name="Gerber G.K."/>
            <person name="Sonenshein A.L."/>
            <person name="Baliga N."/>
            <person name="Dupuy B."/>
            <person name="Bry L."/>
        </authorList>
    </citation>
    <scope>NUCLEOTIDE SEQUENCE [LARGE SCALE GENOMIC DNA]</scope>
    <source>
        <strain evidence="1 2">DSM 599</strain>
    </source>
</reference>
<organism evidence="1 2">
    <name type="scientific">Clostridium sardiniense</name>
    <name type="common">Clostridium absonum</name>
    <dbReference type="NCBI Taxonomy" id="29369"/>
    <lineage>
        <taxon>Bacteria</taxon>
        <taxon>Bacillati</taxon>
        <taxon>Bacillota</taxon>
        <taxon>Clostridia</taxon>
        <taxon>Eubacteriales</taxon>
        <taxon>Clostridiaceae</taxon>
        <taxon>Clostridium</taxon>
    </lineage>
</organism>
<dbReference type="PIRSF" id="PIRSF034981">
    <property type="entry name" value="Eut_put"/>
    <property type="match status" value="1"/>
</dbReference>
<name>A0ABS7KUL1_CLOSR</name>
<evidence type="ECO:0000313" key="1">
    <source>
        <dbReference type="EMBL" id="MBY0754278.1"/>
    </source>
</evidence>
<sequence length="224" mass="26059">MNYDDLINSIVEEVYKKLNEKANSTINDKIIDKKKAIVLWDDNLDNYSKLSSKYEIISYEEGIREYDVVIISSLCLRGLSNLAQGSSISSEERFILKAIMLGKEVYVMENGIEYRRYKDTAPEELYKKFVLFERELVSYGVHVIKDIDTLLLDRNSKVTKEREISNVEIEEKVIELRNKKLISEGDLKKPHINGAKKIIVDKKTMITPLASDYIRIHHLKVERI</sequence>
<keyword evidence="2" id="KW-1185">Reference proteome</keyword>
<dbReference type="InterPro" id="IPR013372">
    <property type="entry name" value="Eut_put"/>
</dbReference>
<evidence type="ECO:0000313" key="2">
    <source>
        <dbReference type="Proteomes" id="UP001299068"/>
    </source>
</evidence>
<dbReference type="Proteomes" id="UP001299068">
    <property type="component" value="Unassembled WGS sequence"/>
</dbReference>
<protein>
    <submittedName>
        <fullName evidence="1">Ethanolamine utilization protein</fullName>
    </submittedName>
</protein>
<proteinExistence type="predicted"/>
<dbReference type="EMBL" id="JAIKTU010000002">
    <property type="protein sequence ID" value="MBY0754278.1"/>
    <property type="molecule type" value="Genomic_DNA"/>
</dbReference>